<proteinExistence type="predicted"/>
<evidence type="ECO:0000313" key="3">
    <source>
        <dbReference type="Proteomes" id="UP001219525"/>
    </source>
</evidence>
<dbReference type="Proteomes" id="UP001219525">
    <property type="component" value="Unassembled WGS sequence"/>
</dbReference>
<reference evidence="2" key="1">
    <citation type="submission" date="2023-03" db="EMBL/GenBank/DDBJ databases">
        <title>Massive genome expansion in bonnet fungi (Mycena s.s.) driven by repeated elements and novel gene families across ecological guilds.</title>
        <authorList>
            <consortium name="Lawrence Berkeley National Laboratory"/>
            <person name="Harder C.B."/>
            <person name="Miyauchi S."/>
            <person name="Viragh M."/>
            <person name="Kuo A."/>
            <person name="Thoen E."/>
            <person name="Andreopoulos B."/>
            <person name="Lu D."/>
            <person name="Skrede I."/>
            <person name="Drula E."/>
            <person name="Henrissat B."/>
            <person name="Morin E."/>
            <person name="Kohler A."/>
            <person name="Barry K."/>
            <person name="LaButti K."/>
            <person name="Morin E."/>
            <person name="Salamov A."/>
            <person name="Lipzen A."/>
            <person name="Mereny Z."/>
            <person name="Hegedus B."/>
            <person name="Baldrian P."/>
            <person name="Stursova M."/>
            <person name="Weitz H."/>
            <person name="Taylor A."/>
            <person name="Grigoriev I.V."/>
            <person name="Nagy L.G."/>
            <person name="Martin F."/>
            <person name="Kauserud H."/>
        </authorList>
    </citation>
    <scope>NUCLEOTIDE SEQUENCE</scope>
    <source>
        <strain evidence="2">9144</strain>
    </source>
</reference>
<accession>A0AAD6Y712</accession>
<gene>
    <name evidence="2" type="ORF">GGX14DRAFT_397890</name>
</gene>
<comment type="caution">
    <text evidence="2">The sequence shown here is derived from an EMBL/GenBank/DDBJ whole genome shotgun (WGS) entry which is preliminary data.</text>
</comment>
<feature type="region of interest" description="Disordered" evidence="1">
    <location>
        <begin position="245"/>
        <end position="266"/>
    </location>
</feature>
<name>A0AAD6Y712_9AGAR</name>
<protein>
    <submittedName>
        <fullName evidence="2">Uncharacterized protein</fullName>
    </submittedName>
</protein>
<organism evidence="2 3">
    <name type="scientific">Mycena pura</name>
    <dbReference type="NCBI Taxonomy" id="153505"/>
    <lineage>
        <taxon>Eukaryota</taxon>
        <taxon>Fungi</taxon>
        <taxon>Dikarya</taxon>
        <taxon>Basidiomycota</taxon>
        <taxon>Agaricomycotina</taxon>
        <taxon>Agaricomycetes</taxon>
        <taxon>Agaricomycetidae</taxon>
        <taxon>Agaricales</taxon>
        <taxon>Marasmiineae</taxon>
        <taxon>Mycenaceae</taxon>
        <taxon>Mycena</taxon>
    </lineage>
</organism>
<dbReference type="EMBL" id="JARJCW010000045">
    <property type="protein sequence ID" value="KAJ7204960.1"/>
    <property type="molecule type" value="Genomic_DNA"/>
</dbReference>
<evidence type="ECO:0000256" key="1">
    <source>
        <dbReference type="SAM" id="MobiDB-lite"/>
    </source>
</evidence>
<sequence>MIWRGIYESMTAEIRESSESMMRLDDKHWWSGDAMPNRARYLKSLFQDYKFFFPSLSENKGLKKEKDVKLKDMKSLAVRGKRRGASQLERHTSPWASVDVAYEPLVAPSASRRGVYARARGTARAAWTRAQAGCGAGAGGRRARRCVHGESVCDRHSWESCGLVSVARRARGAGTYNTQRDAASRRLRRGVDGLLPPARLCEGQWREVDVGVDGETWVDGDPGKYFKEIRFEGPGQRLDLGALKLQMPVGGPRERGNGSGREEEEN</sequence>
<evidence type="ECO:0000313" key="2">
    <source>
        <dbReference type="EMBL" id="KAJ7204960.1"/>
    </source>
</evidence>
<dbReference type="AlphaFoldDB" id="A0AAD6Y712"/>
<keyword evidence="3" id="KW-1185">Reference proteome</keyword>